<proteinExistence type="predicted"/>
<organism evidence="1">
    <name type="scientific">Anopheles sinensis</name>
    <name type="common">Mosquito</name>
    <dbReference type="NCBI Taxonomy" id="74873"/>
    <lineage>
        <taxon>Eukaryota</taxon>
        <taxon>Metazoa</taxon>
        <taxon>Ecdysozoa</taxon>
        <taxon>Arthropoda</taxon>
        <taxon>Hexapoda</taxon>
        <taxon>Insecta</taxon>
        <taxon>Pterygota</taxon>
        <taxon>Neoptera</taxon>
        <taxon>Endopterygota</taxon>
        <taxon>Diptera</taxon>
        <taxon>Nematocera</taxon>
        <taxon>Culicoidea</taxon>
        <taxon>Culicidae</taxon>
        <taxon>Anophelinae</taxon>
        <taxon>Anopheles</taxon>
    </lineage>
</organism>
<protein>
    <submittedName>
        <fullName evidence="1 2">Aldo/keto reductase</fullName>
    </submittedName>
</protein>
<dbReference type="AlphaFoldDB" id="A0A084VT92"/>
<sequence>MVRLMLPSLAVVSQMQNRDRKQSRQRTSVLDTAKRTGYTGFPYFPVAASSFPPRSVAHFLPTTKSYRHSHYGVLH</sequence>
<evidence type="ECO:0000313" key="2">
    <source>
        <dbReference type="EnsemblMetazoa" id="ASIC008749-PA"/>
    </source>
</evidence>
<reference evidence="1 3" key="1">
    <citation type="journal article" date="2014" name="BMC Genomics">
        <title>Genome sequence of Anopheles sinensis provides insight into genetics basis of mosquito competence for malaria parasites.</title>
        <authorList>
            <person name="Zhou D."/>
            <person name="Zhang D."/>
            <person name="Ding G."/>
            <person name="Shi L."/>
            <person name="Hou Q."/>
            <person name="Ye Y."/>
            <person name="Xu Y."/>
            <person name="Zhou H."/>
            <person name="Xiong C."/>
            <person name="Li S."/>
            <person name="Yu J."/>
            <person name="Hong S."/>
            <person name="Yu X."/>
            <person name="Zou P."/>
            <person name="Chen C."/>
            <person name="Chang X."/>
            <person name="Wang W."/>
            <person name="Lv Y."/>
            <person name="Sun Y."/>
            <person name="Ma L."/>
            <person name="Shen B."/>
            <person name="Zhu C."/>
        </authorList>
    </citation>
    <scope>NUCLEOTIDE SEQUENCE [LARGE SCALE GENOMIC DNA]</scope>
</reference>
<dbReference type="EnsemblMetazoa" id="ASIC008749-RA">
    <property type="protein sequence ID" value="ASIC008749-PA"/>
    <property type="gene ID" value="ASIC008749"/>
</dbReference>
<dbReference type="VEuPathDB" id="VectorBase:ASIC008749"/>
<reference evidence="2" key="2">
    <citation type="submission" date="2020-05" db="UniProtKB">
        <authorList>
            <consortium name="EnsemblMetazoa"/>
        </authorList>
    </citation>
    <scope>IDENTIFICATION</scope>
</reference>
<evidence type="ECO:0000313" key="3">
    <source>
        <dbReference type="Proteomes" id="UP000030765"/>
    </source>
</evidence>
<evidence type="ECO:0000313" key="1">
    <source>
        <dbReference type="EMBL" id="KFB41186.1"/>
    </source>
</evidence>
<accession>A0A084VT92</accession>
<name>A0A084VT92_ANOSI</name>
<dbReference type="EMBL" id="KE525074">
    <property type="protein sequence ID" value="KFB41186.1"/>
    <property type="molecule type" value="Genomic_DNA"/>
</dbReference>
<dbReference type="Proteomes" id="UP000030765">
    <property type="component" value="Unassembled WGS sequence"/>
</dbReference>
<keyword evidence="3" id="KW-1185">Reference proteome</keyword>
<gene>
    <name evidence="1" type="ORF">ZHAS_00008749</name>
</gene>
<dbReference type="EMBL" id="ATLV01016279">
    <property type="status" value="NOT_ANNOTATED_CDS"/>
    <property type="molecule type" value="Genomic_DNA"/>
</dbReference>